<protein>
    <submittedName>
        <fullName evidence="1">Uncharacterized protein</fullName>
    </submittedName>
</protein>
<dbReference type="AlphaFoldDB" id="G5QLK1"/>
<proteinExistence type="predicted"/>
<accession>G5QLK1</accession>
<comment type="caution">
    <text evidence="1">The sequence shown here is derived from an EMBL/GenBank/DDBJ whole genome shotgun (WGS) entry which is preliminary data.</text>
</comment>
<name>G5QLK1_SALRU</name>
<dbReference type="Proteomes" id="UP000004903">
    <property type="component" value="Unassembled WGS sequence"/>
</dbReference>
<evidence type="ECO:0000313" key="1">
    <source>
        <dbReference type="EMBL" id="EHC85827.1"/>
    </source>
</evidence>
<sequence>MTVAPESSSFLISSVTIKQTIIIINLIVNNYV</sequence>
<dbReference type="EMBL" id="AFCT01001322">
    <property type="protein sequence ID" value="EHC85827.1"/>
    <property type="molecule type" value="Genomic_DNA"/>
</dbReference>
<reference evidence="1 2" key="1">
    <citation type="journal article" date="2011" name="BMC Genomics">
        <title>Genome sequencing reveals diversification of virulence factor content and possible host adaptation in distinct subpopulations of Salmonella enterica.</title>
        <authorList>
            <person name="den Bakker H.C."/>
            <person name="Moreno Switt A.I."/>
            <person name="Govoni G."/>
            <person name="Cummings C.A."/>
            <person name="Ranieri M.L."/>
            <person name="Degoricija L."/>
            <person name="Hoelzer K."/>
            <person name="Rodriguez-Rivera L.D."/>
            <person name="Brown S."/>
            <person name="Bolchacova E."/>
            <person name="Furtado M.R."/>
            <person name="Wiedmann M."/>
        </authorList>
    </citation>
    <scope>NUCLEOTIDE SEQUENCE [LARGE SCALE GENOMIC DNA]</scope>
    <source>
        <strain evidence="1 2">A4-653</strain>
    </source>
</reference>
<organism evidence="1 2">
    <name type="scientific">Salmonella enterica subsp. enterica serovar Rubislaw str. A4-653</name>
    <dbReference type="NCBI Taxonomy" id="913081"/>
    <lineage>
        <taxon>Bacteria</taxon>
        <taxon>Pseudomonadati</taxon>
        <taxon>Pseudomonadota</taxon>
        <taxon>Gammaproteobacteria</taxon>
        <taxon>Enterobacterales</taxon>
        <taxon>Enterobacteriaceae</taxon>
        <taxon>Salmonella</taxon>
    </lineage>
</organism>
<evidence type="ECO:0000313" key="2">
    <source>
        <dbReference type="Proteomes" id="UP000004903"/>
    </source>
</evidence>
<gene>
    <name evidence="1" type="ORF">LTSERUB_3651</name>
</gene>
<feature type="non-terminal residue" evidence="1">
    <location>
        <position position="32"/>
    </location>
</feature>